<keyword evidence="2" id="KW-0175">Coiled coil</keyword>
<accession>A0A2I1HMG5</accession>
<dbReference type="PROSITE" id="PS51253">
    <property type="entry name" value="HTH_CENPB"/>
    <property type="match status" value="1"/>
</dbReference>
<evidence type="ECO:0000256" key="1">
    <source>
        <dbReference type="ARBA" id="ARBA00023125"/>
    </source>
</evidence>
<feature type="coiled-coil region" evidence="2">
    <location>
        <begin position="28"/>
        <end position="57"/>
    </location>
</feature>
<name>A0A2I1HMG5_9GLOM</name>
<proteinExistence type="predicted"/>
<evidence type="ECO:0000313" key="4">
    <source>
        <dbReference type="EMBL" id="PKY60082.1"/>
    </source>
</evidence>
<dbReference type="EMBL" id="LLXI01003955">
    <property type="protein sequence ID" value="PKY60082.1"/>
    <property type="molecule type" value="Genomic_DNA"/>
</dbReference>
<protein>
    <recommendedName>
        <fullName evidence="3">HTH CENPB-type domain-containing protein</fullName>
    </recommendedName>
</protein>
<evidence type="ECO:0000259" key="3">
    <source>
        <dbReference type="PROSITE" id="PS51253"/>
    </source>
</evidence>
<gene>
    <name evidence="4" type="ORF">RhiirA4_333179</name>
</gene>
<comment type="caution">
    <text evidence="4">The sequence shown here is derived from an EMBL/GenBank/DDBJ whole genome shotgun (WGS) entry which is preliminary data.</text>
</comment>
<dbReference type="GO" id="GO:0003677">
    <property type="term" value="F:DNA binding"/>
    <property type="evidence" value="ECO:0007669"/>
    <property type="project" value="UniProtKB-KW"/>
</dbReference>
<feature type="domain" description="HTH CENPB-type" evidence="3">
    <location>
        <begin position="1"/>
        <end position="26"/>
    </location>
</feature>
<dbReference type="AlphaFoldDB" id="A0A2I1HMG5"/>
<organism evidence="4 5">
    <name type="scientific">Rhizophagus irregularis</name>
    <dbReference type="NCBI Taxonomy" id="588596"/>
    <lineage>
        <taxon>Eukaryota</taxon>
        <taxon>Fungi</taxon>
        <taxon>Fungi incertae sedis</taxon>
        <taxon>Mucoromycota</taxon>
        <taxon>Glomeromycotina</taxon>
        <taxon>Glomeromycetes</taxon>
        <taxon>Glomerales</taxon>
        <taxon>Glomeraceae</taxon>
        <taxon>Rhizophagus</taxon>
    </lineage>
</organism>
<keyword evidence="1" id="KW-0238">DNA-binding</keyword>
<evidence type="ECO:0000313" key="5">
    <source>
        <dbReference type="Proteomes" id="UP000234323"/>
    </source>
</evidence>
<keyword evidence="5" id="KW-1185">Reference proteome</keyword>
<reference evidence="4 5" key="1">
    <citation type="submission" date="2015-10" db="EMBL/GenBank/DDBJ databases">
        <title>Genome analyses suggest a sexual origin of heterokaryosis in a supposedly ancient asexual fungus.</title>
        <authorList>
            <person name="Ropars J."/>
            <person name="Sedzielewska K."/>
            <person name="Noel J."/>
            <person name="Charron P."/>
            <person name="Farinelli L."/>
            <person name="Marton T."/>
            <person name="Kruger M."/>
            <person name="Pelin A."/>
            <person name="Brachmann A."/>
            <person name="Corradi N."/>
        </authorList>
    </citation>
    <scope>NUCLEOTIDE SEQUENCE [LARGE SCALE GENOMIC DNA]</scope>
    <source>
        <strain evidence="4 5">A4</strain>
    </source>
</reference>
<dbReference type="Pfam" id="PF03221">
    <property type="entry name" value="HTH_Tnp_Tc5"/>
    <property type="match status" value="1"/>
</dbReference>
<evidence type="ECO:0000256" key="2">
    <source>
        <dbReference type="SAM" id="Coils"/>
    </source>
</evidence>
<sequence>MDIENFTGSASWLNNFKKRHNIKQYNKYGKAQNRLNKEELAKEREKLQELINHFDLKNVFNYNETGNYYLLDFYN</sequence>
<dbReference type="InterPro" id="IPR006600">
    <property type="entry name" value="HTH_CenpB_DNA-bd_dom"/>
</dbReference>
<dbReference type="Proteomes" id="UP000234323">
    <property type="component" value="Unassembled WGS sequence"/>
</dbReference>